<feature type="transmembrane region" description="Helical" evidence="10">
    <location>
        <begin position="287"/>
        <end position="311"/>
    </location>
</feature>
<organism evidence="11 12">
    <name type="scientific">Streptomyces asiaticus subsp. ignotus</name>
    <dbReference type="NCBI Taxonomy" id="3098222"/>
    <lineage>
        <taxon>Bacteria</taxon>
        <taxon>Bacillati</taxon>
        <taxon>Actinomycetota</taxon>
        <taxon>Actinomycetes</taxon>
        <taxon>Kitasatosporales</taxon>
        <taxon>Streptomycetaceae</taxon>
        <taxon>Streptomyces</taxon>
        <taxon>Streptomyces violaceusniger group</taxon>
    </lineage>
</organism>
<feature type="transmembrane region" description="Helical" evidence="10">
    <location>
        <begin position="103"/>
        <end position="120"/>
    </location>
</feature>
<dbReference type="Proteomes" id="UP001354709">
    <property type="component" value="Unassembled WGS sequence"/>
</dbReference>
<evidence type="ECO:0000256" key="10">
    <source>
        <dbReference type="SAM" id="Phobius"/>
    </source>
</evidence>
<comment type="similarity">
    <text evidence="1">Belongs to the KdgT transporter family.</text>
</comment>
<dbReference type="RefSeq" id="WP_330816515.1">
    <property type="nucleotide sequence ID" value="NZ_JAZBJO010000068.1"/>
</dbReference>
<evidence type="ECO:0000256" key="1">
    <source>
        <dbReference type="ARBA" id="ARBA00006430"/>
    </source>
</evidence>
<keyword evidence="12" id="KW-1185">Reference proteome</keyword>
<feature type="transmembrane region" description="Helical" evidence="10">
    <location>
        <begin position="76"/>
        <end position="97"/>
    </location>
</feature>
<feature type="transmembrane region" description="Helical" evidence="10">
    <location>
        <begin position="258"/>
        <end position="281"/>
    </location>
</feature>
<keyword evidence="5 10" id="KW-0812">Transmembrane</keyword>
<gene>
    <name evidence="11" type="ORF">V2J94_46755</name>
</gene>
<evidence type="ECO:0000313" key="12">
    <source>
        <dbReference type="Proteomes" id="UP001354709"/>
    </source>
</evidence>
<keyword evidence="6" id="KW-0769">Symport</keyword>
<feature type="transmembrane region" description="Helical" evidence="10">
    <location>
        <begin position="43"/>
        <end position="64"/>
    </location>
</feature>
<accession>A0ABU7QCU5</accession>
<feature type="transmembrane region" description="Helical" evidence="10">
    <location>
        <begin position="168"/>
        <end position="189"/>
    </location>
</feature>
<evidence type="ECO:0000256" key="3">
    <source>
        <dbReference type="ARBA" id="ARBA00022475"/>
    </source>
</evidence>
<keyword evidence="4" id="KW-0762">Sugar transport</keyword>
<keyword evidence="8 10" id="KW-0472">Membrane</keyword>
<keyword evidence="7 10" id="KW-1133">Transmembrane helix</keyword>
<reference evidence="11 12" key="1">
    <citation type="submission" date="2023-11" db="EMBL/GenBank/DDBJ databases">
        <title>30 novel species of actinomycetes from the DSMZ collection.</title>
        <authorList>
            <person name="Nouioui I."/>
        </authorList>
    </citation>
    <scope>NUCLEOTIDE SEQUENCE [LARGE SCALE GENOMIC DNA]</scope>
    <source>
        <strain evidence="11 12">DSM 41524</strain>
    </source>
</reference>
<evidence type="ECO:0000256" key="6">
    <source>
        <dbReference type="ARBA" id="ARBA00022847"/>
    </source>
</evidence>
<name>A0ABU7QCU5_9ACTN</name>
<keyword evidence="3" id="KW-1003">Cell membrane</keyword>
<evidence type="ECO:0000256" key="9">
    <source>
        <dbReference type="SAM" id="MobiDB-lite"/>
    </source>
</evidence>
<feature type="transmembrane region" description="Helical" evidence="10">
    <location>
        <begin position="224"/>
        <end position="246"/>
    </location>
</feature>
<evidence type="ECO:0000256" key="4">
    <source>
        <dbReference type="ARBA" id="ARBA00022597"/>
    </source>
</evidence>
<feature type="transmembrane region" description="Helical" evidence="10">
    <location>
        <begin position="141"/>
        <end position="162"/>
    </location>
</feature>
<dbReference type="InterPro" id="IPR004684">
    <property type="entry name" value="2keto-3dGluconate_permease"/>
</dbReference>
<evidence type="ECO:0000313" key="11">
    <source>
        <dbReference type="EMBL" id="MEE4599222.1"/>
    </source>
</evidence>
<feature type="region of interest" description="Disordered" evidence="9">
    <location>
        <begin position="325"/>
        <end position="355"/>
    </location>
</feature>
<evidence type="ECO:0000256" key="8">
    <source>
        <dbReference type="ARBA" id="ARBA00023136"/>
    </source>
</evidence>
<evidence type="ECO:0000256" key="7">
    <source>
        <dbReference type="ARBA" id="ARBA00022989"/>
    </source>
</evidence>
<keyword evidence="2" id="KW-0813">Transport</keyword>
<dbReference type="EMBL" id="JAZBJO010000068">
    <property type="protein sequence ID" value="MEE4599222.1"/>
    <property type="molecule type" value="Genomic_DNA"/>
</dbReference>
<sequence>MAVPIKAGIEKVPGGLMLVPMLVGAVVHTAAPGSGEFFGSFTGALYTGLPAILAVFYVCLGSTLDVKATPYIAKKGGVLLGTKVLFALVVGIVLGRFLGESPVSGGVFAGLSTLAVVAALNDTNGGLYMSLMAQFGRRRDVGAYSVMSLESGPFLTMVTLGVAGLSAFPWQTLVGAILPLVLGMLLGNLDPEMRRFLAPAVPALVPFLGLSLGLTLNLTAVWDAGLLGIGLGLFVVLVGGAVLLLADKVSGGDGIAGLAAATTAGNAAVVPSIVAAANPVYAPAAQYATVLVASSVVVTAILCPLITLFWARRILKQPAAADEAGDAIADGDGPSSAPHHLPGANREAAAQHDGT</sequence>
<comment type="caution">
    <text evidence="11">The sequence shown here is derived from an EMBL/GenBank/DDBJ whole genome shotgun (WGS) entry which is preliminary data.</text>
</comment>
<feature type="transmembrane region" description="Helical" evidence="10">
    <location>
        <begin position="196"/>
        <end position="218"/>
    </location>
</feature>
<protein>
    <submittedName>
        <fullName evidence="11">2-keto-3-deoxygluconate permease</fullName>
    </submittedName>
</protein>
<proteinExistence type="inferred from homology"/>
<evidence type="ECO:0000256" key="5">
    <source>
        <dbReference type="ARBA" id="ARBA00022692"/>
    </source>
</evidence>
<evidence type="ECO:0000256" key="2">
    <source>
        <dbReference type="ARBA" id="ARBA00022448"/>
    </source>
</evidence>
<dbReference type="Pfam" id="PF03812">
    <property type="entry name" value="KdgT"/>
    <property type="match status" value="1"/>
</dbReference>
<feature type="transmembrane region" description="Helical" evidence="10">
    <location>
        <begin position="12"/>
        <end position="31"/>
    </location>
</feature>